<accession>A0ABY6P5X2</accession>
<feature type="region of interest" description="Disordered" evidence="1">
    <location>
        <begin position="85"/>
        <end position="113"/>
    </location>
</feature>
<reference evidence="2" key="1">
    <citation type="submission" date="2022-10" db="EMBL/GenBank/DDBJ databases">
        <title>Rhodococcus sp.75.</title>
        <authorList>
            <person name="Sun M."/>
        </authorList>
    </citation>
    <scope>NUCLEOTIDE SEQUENCE</scope>
    <source>
        <strain evidence="2">75</strain>
        <plasmid evidence="2">unnamed3</plasmid>
    </source>
</reference>
<proteinExistence type="predicted"/>
<dbReference type="RefSeq" id="WP_265385161.1">
    <property type="nucleotide sequence ID" value="NZ_CP110618.1"/>
</dbReference>
<protein>
    <submittedName>
        <fullName evidence="2">Uncharacterized protein</fullName>
    </submittedName>
</protein>
<evidence type="ECO:0000313" key="2">
    <source>
        <dbReference type="EMBL" id="UZJ27057.1"/>
    </source>
</evidence>
<dbReference type="EMBL" id="CP110618">
    <property type="protein sequence ID" value="UZJ27057.1"/>
    <property type="molecule type" value="Genomic_DNA"/>
</dbReference>
<evidence type="ECO:0000313" key="3">
    <source>
        <dbReference type="Proteomes" id="UP001164965"/>
    </source>
</evidence>
<name>A0ABY6P5X2_9NOCA</name>
<dbReference type="Proteomes" id="UP001164965">
    <property type="component" value="Plasmid unnamed3"/>
</dbReference>
<organism evidence="2 3">
    <name type="scientific">Rhodococcus antarcticus</name>
    <dbReference type="NCBI Taxonomy" id="2987751"/>
    <lineage>
        <taxon>Bacteria</taxon>
        <taxon>Bacillati</taxon>
        <taxon>Actinomycetota</taxon>
        <taxon>Actinomycetes</taxon>
        <taxon>Mycobacteriales</taxon>
        <taxon>Nocardiaceae</taxon>
        <taxon>Rhodococcus</taxon>
    </lineage>
</organism>
<keyword evidence="3" id="KW-1185">Reference proteome</keyword>
<sequence>MTQTEQPTTGKAAAAAAAKTMLQARIALVTTLGDAIDAHRRAGAAVATAKAAQEIAAEAARAAHVDALAGGWTAAELRNAGLVVPAGPRRKRGAPGDAEAPTGPQHHTTDDHQ</sequence>
<keyword evidence="2" id="KW-0614">Plasmid</keyword>
<evidence type="ECO:0000256" key="1">
    <source>
        <dbReference type="SAM" id="MobiDB-lite"/>
    </source>
</evidence>
<geneLocation type="plasmid" evidence="2 3">
    <name>unnamed3</name>
</geneLocation>
<gene>
    <name evidence="2" type="ORF">RHODO2019_19195</name>
</gene>